<dbReference type="STRING" id="1884261.A0A5C3QB72"/>
<dbReference type="PANTHER" id="PTHR43310:SF4">
    <property type="entry name" value="AFR304WP"/>
    <property type="match status" value="1"/>
</dbReference>
<feature type="compositionally biased region" description="Polar residues" evidence="5">
    <location>
        <begin position="15"/>
        <end position="24"/>
    </location>
</feature>
<feature type="transmembrane region" description="Helical" evidence="6">
    <location>
        <begin position="109"/>
        <end position="129"/>
    </location>
</feature>
<dbReference type="InterPro" id="IPR002645">
    <property type="entry name" value="STAS_dom"/>
</dbReference>
<feature type="transmembrane region" description="Helical" evidence="6">
    <location>
        <begin position="277"/>
        <end position="298"/>
    </location>
</feature>
<dbReference type="InterPro" id="IPR000595">
    <property type="entry name" value="cNMP-bd_dom"/>
</dbReference>
<name>A0A5C3QB72_9AGAR</name>
<protein>
    <submittedName>
        <fullName evidence="9">Sulfate transporter family-domain-containing protein</fullName>
    </submittedName>
</protein>
<feature type="domain" description="STAS" evidence="8">
    <location>
        <begin position="570"/>
        <end position="685"/>
    </location>
</feature>
<feature type="transmembrane region" description="Helical" evidence="6">
    <location>
        <begin position="310"/>
        <end position="330"/>
    </location>
</feature>
<dbReference type="CDD" id="cd07042">
    <property type="entry name" value="STAS_SulP_like_sulfate_transporter"/>
    <property type="match status" value="1"/>
</dbReference>
<evidence type="ECO:0000313" key="10">
    <source>
        <dbReference type="Proteomes" id="UP000305067"/>
    </source>
</evidence>
<evidence type="ECO:0000313" key="9">
    <source>
        <dbReference type="EMBL" id="TFK98319.1"/>
    </source>
</evidence>
<dbReference type="InterPro" id="IPR036513">
    <property type="entry name" value="STAS_dom_sf"/>
</dbReference>
<feature type="domain" description="Cyclic nucleotide-binding" evidence="7">
    <location>
        <begin position="777"/>
        <end position="882"/>
    </location>
</feature>
<sequence length="898" mass="98132">MPPTQPPPPPPPPRHTSSSDSVSTLHPAGSEEEELVTPVTTKNRGTVRIVTPTPPHDERTPLLAPQPPSTPPSSSSSWLHSKTSLARLVDSVRQHAPDVPSQTAQALPAVGLGALLNILDGVSYGMIMFPASGVFADKGSMGVSMFFVTAIISQLAYSLGGSGFAGANGSMMIEVVPFFHIIGNSIAQYVGHEEANAPTIICTTLVAFAMSSMLTGATFFILGYLRLGAIIGFFPRHILVGCIGGVGAFLIETGLAVCMRIDDDDFTIEFSTLKFMLQPHMLAMWVPPLVLAALLRVITHRWRHQLIFPLYFVLVPVVFYLIVLAARINISTLRSGGWVFDIQDGEDSHWYEFYQWLHWNNIHWGALADTLPTQLALLFFNILHPPLNVPALAVSLNEDVDTNRELVAHGYSNLFAGLFVTVPNYLVYVNTLLFYRVGGTTRYSGFLLALANLGLLLVGTGPIGYLPVIVVGTLIFVLGIDLIKEALWDTRKRVTRMEYATIVSIMVAMTIWDFVIGVLFGIVVSCLFFVVQNSQAQSIRAIHTGETAMSVVRRPSAQRAYLREVSKQTMIMRLQGFLFFGTITNVESTIRKLTSPARFPTLIRFLVLDLTLVGGVDMSAAESFVRVHRLLRAKGIVLIFCGLQLGEAVHEALCSVGLVASEDGGETSAVGVEVFQEFGDAMEWIENAYLRAWWRARKGLTDAVTLPLPARTMDSLLPDVGDESKSPRFSHLKEVASRTLDAGGLKPPQPSSPSSESQAGDMSVSSLASQLVNLVPYFTRVLAEEGDVLFRRGQPADCMYVVESGVLRATYDQPHSCSHVHEAMVAGTLTGELSFLSGQERSATVVVERSGVLWRLTAEGLRKAERERSEDALRFVREVVKTAKADYETLLSALATRQ</sequence>
<dbReference type="AlphaFoldDB" id="A0A5C3QB72"/>
<feature type="transmembrane region" description="Helical" evidence="6">
    <location>
        <begin position="141"/>
        <end position="159"/>
    </location>
</feature>
<feature type="region of interest" description="Disordered" evidence="5">
    <location>
        <begin position="740"/>
        <end position="762"/>
    </location>
</feature>
<accession>A0A5C3QB72</accession>
<feature type="compositionally biased region" description="Pro residues" evidence="5">
    <location>
        <begin position="1"/>
        <end position="14"/>
    </location>
</feature>
<dbReference type="SMART" id="SM00100">
    <property type="entry name" value="cNMP"/>
    <property type="match status" value="1"/>
</dbReference>
<feature type="transmembrane region" description="Helical" evidence="6">
    <location>
        <begin position="197"/>
        <end position="225"/>
    </location>
</feature>
<dbReference type="InterPro" id="IPR011547">
    <property type="entry name" value="SLC26A/SulP_dom"/>
</dbReference>
<dbReference type="InterPro" id="IPR018490">
    <property type="entry name" value="cNMP-bd_dom_sf"/>
</dbReference>
<dbReference type="Pfam" id="PF00027">
    <property type="entry name" value="cNMP_binding"/>
    <property type="match status" value="1"/>
</dbReference>
<feature type="transmembrane region" description="Helical" evidence="6">
    <location>
        <begin position="442"/>
        <end position="459"/>
    </location>
</feature>
<evidence type="ECO:0000256" key="4">
    <source>
        <dbReference type="ARBA" id="ARBA00023136"/>
    </source>
</evidence>
<feature type="transmembrane region" description="Helical" evidence="6">
    <location>
        <begin position="237"/>
        <end position="257"/>
    </location>
</feature>
<dbReference type="OrthoDB" id="409725at2759"/>
<reference evidence="9 10" key="1">
    <citation type="journal article" date="2019" name="Nat. Ecol. Evol.">
        <title>Megaphylogeny resolves global patterns of mushroom evolution.</title>
        <authorList>
            <person name="Varga T."/>
            <person name="Krizsan K."/>
            <person name="Foldi C."/>
            <person name="Dima B."/>
            <person name="Sanchez-Garcia M."/>
            <person name="Sanchez-Ramirez S."/>
            <person name="Szollosi G.J."/>
            <person name="Szarkandi J.G."/>
            <person name="Papp V."/>
            <person name="Albert L."/>
            <person name="Andreopoulos W."/>
            <person name="Angelini C."/>
            <person name="Antonin V."/>
            <person name="Barry K.W."/>
            <person name="Bougher N.L."/>
            <person name="Buchanan P."/>
            <person name="Buyck B."/>
            <person name="Bense V."/>
            <person name="Catcheside P."/>
            <person name="Chovatia M."/>
            <person name="Cooper J."/>
            <person name="Damon W."/>
            <person name="Desjardin D."/>
            <person name="Finy P."/>
            <person name="Geml J."/>
            <person name="Haridas S."/>
            <person name="Hughes K."/>
            <person name="Justo A."/>
            <person name="Karasinski D."/>
            <person name="Kautmanova I."/>
            <person name="Kiss B."/>
            <person name="Kocsube S."/>
            <person name="Kotiranta H."/>
            <person name="LaButti K.M."/>
            <person name="Lechner B.E."/>
            <person name="Liimatainen K."/>
            <person name="Lipzen A."/>
            <person name="Lukacs Z."/>
            <person name="Mihaltcheva S."/>
            <person name="Morgado L.N."/>
            <person name="Niskanen T."/>
            <person name="Noordeloos M.E."/>
            <person name="Ohm R.A."/>
            <person name="Ortiz-Santana B."/>
            <person name="Ovrebo C."/>
            <person name="Racz N."/>
            <person name="Riley R."/>
            <person name="Savchenko A."/>
            <person name="Shiryaev A."/>
            <person name="Soop K."/>
            <person name="Spirin V."/>
            <person name="Szebenyi C."/>
            <person name="Tomsovsky M."/>
            <person name="Tulloss R.E."/>
            <person name="Uehling J."/>
            <person name="Grigoriev I.V."/>
            <person name="Vagvolgyi C."/>
            <person name="Papp T."/>
            <person name="Martin F.M."/>
            <person name="Miettinen O."/>
            <person name="Hibbett D.S."/>
            <person name="Nagy L.G."/>
        </authorList>
    </citation>
    <scope>NUCLEOTIDE SEQUENCE [LARGE SCALE GENOMIC DNA]</scope>
    <source>
        <strain evidence="9 10">CBS 309.79</strain>
    </source>
</reference>
<evidence type="ECO:0000256" key="1">
    <source>
        <dbReference type="ARBA" id="ARBA00004141"/>
    </source>
</evidence>
<evidence type="ECO:0000259" key="7">
    <source>
        <dbReference type="PROSITE" id="PS50042"/>
    </source>
</evidence>
<dbReference type="EMBL" id="ML178840">
    <property type="protein sequence ID" value="TFK98319.1"/>
    <property type="molecule type" value="Genomic_DNA"/>
</dbReference>
<organism evidence="9 10">
    <name type="scientific">Pterulicium gracile</name>
    <dbReference type="NCBI Taxonomy" id="1884261"/>
    <lineage>
        <taxon>Eukaryota</taxon>
        <taxon>Fungi</taxon>
        <taxon>Dikarya</taxon>
        <taxon>Basidiomycota</taxon>
        <taxon>Agaricomycotina</taxon>
        <taxon>Agaricomycetes</taxon>
        <taxon>Agaricomycetidae</taxon>
        <taxon>Agaricales</taxon>
        <taxon>Pleurotineae</taxon>
        <taxon>Pterulaceae</taxon>
        <taxon>Pterulicium</taxon>
    </lineage>
</organism>
<dbReference type="Proteomes" id="UP000305067">
    <property type="component" value="Unassembled WGS sequence"/>
</dbReference>
<feature type="transmembrane region" description="Helical" evidence="6">
    <location>
        <begin position="465"/>
        <end position="483"/>
    </location>
</feature>
<gene>
    <name evidence="9" type="ORF">BDV98DRAFT_512405</name>
</gene>
<dbReference type="PROSITE" id="PS50042">
    <property type="entry name" value="CNMP_BINDING_3"/>
    <property type="match status" value="1"/>
</dbReference>
<keyword evidence="2 6" id="KW-0812">Transmembrane</keyword>
<evidence type="ECO:0000256" key="6">
    <source>
        <dbReference type="SAM" id="Phobius"/>
    </source>
</evidence>
<evidence type="ECO:0000256" key="5">
    <source>
        <dbReference type="SAM" id="MobiDB-lite"/>
    </source>
</evidence>
<keyword evidence="3 6" id="KW-1133">Transmembrane helix</keyword>
<evidence type="ECO:0000256" key="2">
    <source>
        <dbReference type="ARBA" id="ARBA00022692"/>
    </source>
</evidence>
<comment type="subcellular location">
    <subcellularLocation>
        <location evidence="1">Membrane</location>
        <topology evidence="1">Multi-pass membrane protein</topology>
    </subcellularLocation>
</comment>
<keyword evidence="4 6" id="KW-0472">Membrane</keyword>
<keyword evidence="10" id="KW-1185">Reference proteome</keyword>
<dbReference type="InterPro" id="IPR014710">
    <property type="entry name" value="RmlC-like_jellyroll"/>
</dbReference>
<dbReference type="GO" id="GO:0016020">
    <property type="term" value="C:membrane"/>
    <property type="evidence" value="ECO:0007669"/>
    <property type="project" value="UniProtKB-SubCell"/>
</dbReference>
<evidence type="ECO:0000256" key="3">
    <source>
        <dbReference type="ARBA" id="ARBA00022989"/>
    </source>
</evidence>
<dbReference type="SUPFAM" id="SSF51206">
    <property type="entry name" value="cAMP-binding domain-like"/>
    <property type="match status" value="1"/>
</dbReference>
<dbReference type="SUPFAM" id="SSF52091">
    <property type="entry name" value="SpoIIaa-like"/>
    <property type="match status" value="1"/>
</dbReference>
<dbReference type="Gene3D" id="3.30.750.24">
    <property type="entry name" value="STAS domain"/>
    <property type="match status" value="1"/>
</dbReference>
<dbReference type="PROSITE" id="PS50801">
    <property type="entry name" value="STAS"/>
    <property type="match status" value="1"/>
</dbReference>
<feature type="transmembrane region" description="Helical" evidence="6">
    <location>
        <begin position="414"/>
        <end position="435"/>
    </location>
</feature>
<dbReference type="Pfam" id="PF00916">
    <property type="entry name" value="Sulfate_transp"/>
    <property type="match status" value="1"/>
</dbReference>
<feature type="transmembrane region" description="Helical" evidence="6">
    <location>
        <begin position="503"/>
        <end position="531"/>
    </location>
</feature>
<dbReference type="InterPro" id="IPR052706">
    <property type="entry name" value="Membrane-Transporter-like"/>
</dbReference>
<dbReference type="Gene3D" id="2.60.120.10">
    <property type="entry name" value="Jelly Rolls"/>
    <property type="match status" value="1"/>
</dbReference>
<feature type="region of interest" description="Disordered" evidence="5">
    <location>
        <begin position="1"/>
        <end position="80"/>
    </location>
</feature>
<dbReference type="CDD" id="cd00038">
    <property type="entry name" value="CAP_ED"/>
    <property type="match status" value="1"/>
</dbReference>
<evidence type="ECO:0000259" key="8">
    <source>
        <dbReference type="PROSITE" id="PS50801"/>
    </source>
</evidence>
<dbReference type="PANTHER" id="PTHR43310">
    <property type="entry name" value="SULFATE TRANSPORTER YBAR-RELATED"/>
    <property type="match status" value="1"/>
</dbReference>
<proteinExistence type="predicted"/>
<dbReference type="Pfam" id="PF01740">
    <property type="entry name" value="STAS"/>
    <property type="match status" value="1"/>
</dbReference>